<feature type="transmembrane region" description="Helical" evidence="1">
    <location>
        <begin position="44"/>
        <end position="69"/>
    </location>
</feature>
<organism evidence="2 3">
    <name type="scientific">Drosophila erecta</name>
    <name type="common">Fruit fly</name>
    <dbReference type="NCBI Taxonomy" id="7220"/>
    <lineage>
        <taxon>Eukaryota</taxon>
        <taxon>Metazoa</taxon>
        <taxon>Ecdysozoa</taxon>
        <taxon>Arthropoda</taxon>
        <taxon>Hexapoda</taxon>
        <taxon>Insecta</taxon>
        <taxon>Pterygota</taxon>
        <taxon>Neoptera</taxon>
        <taxon>Endopterygota</taxon>
        <taxon>Diptera</taxon>
        <taxon>Brachycera</taxon>
        <taxon>Muscomorpha</taxon>
        <taxon>Ephydroidea</taxon>
        <taxon>Drosophilidae</taxon>
        <taxon>Drosophila</taxon>
        <taxon>Sophophora</taxon>
    </lineage>
</organism>
<dbReference type="Proteomes" id="UP000008711">
    <property type="component" value="Unassembled WGS sequence"/>
</dbReference>
<protein>
    <recommendedName>
        <fullName evidence="4">MARVEL domain-containing protein</fullName>
    </recommendedName>
</protein>
<dbReference type="KEGG" id="der:6549354"/>
<keyword evidence="1" id="KW-1133">Transmembrane helix</keyword>
<name>B3NRP8_DROER</name>
<dbReference type="EMBL" id="CH954179">
    <property type="protein sequence ID" value="EDV56200.1"/>
    <property type="molecule type" value="Genomic_DNA"/>
</dbReference>
<keyword evidence="1" id="KW-0472">Membrane</keyword>
<feature type="transmembrane region" description="Helical" evidence="1">
    <location>
        <begin position="105"/>
        <end position="129"/>
    </location>
</feature>
<evidence type="ECO:0000313" key="2">
    <source>
        <dbReference type="EMBL" id="EDV56200.1"/>
    </source>
</evidence>
<dbReference type="OMA" id="CVYSWFK"/>
<dbReference type="HOGENOM" id="CLU_1857337_0_0_1"/>
<evidence type="ECO:0000256" key="1">
    <source>
        <dbReference type="SAM" id="Phobius"/>
    </source>
</evidence>
<evidence type="ECO:0000313" key="3">
    <source>
        <dbReference type="Proteomes" id="UP000008711"/>
    </source>
</evidence>
<dbReference type="AlphaFoldDB" id="B3NRP8"/>
<dbReference type="PhylomeDB" id="B3NRP8"/>
<reference evidence="2 3" key="2">
    <citation type="journal article" date="2008" name="Bioinformatics">
        <title>Assembly reconciliation.</title>
        <authorList>
            <person name="Zimin A.V."/>
            <person name="Smith D.R."/>
            <person name="Sutton G."/>
            <person name="Yorke J.A."/>
        </authorList>
    </citation>
    <scope>NUCLEOTIDE SEQUENCE [LARGE SCALE GENOMIC DNA]</scope>
    <source>
        <strain evidence="2 3">TSC#14021-0224.01</strain>
    </source>
</reference>
<feature type="transmembrane region" description="Helical" evidence="1">
    <location>
        <begin position="75"/>
        <end position="98"/>
    </location>
</feature>
<gene>
    <name evidence="2" type="primary">Dere\GG22517</name>
    <name evidence="2" type="synonym">dere_GLEANR_7241</name>
    <name evidence="2" type="synonym">GG22517</name>
    <name evidence="2" type="ORF">Dere_GG22517</name>
</gene>
<keyword evidence="3" id="KW-1185">Reference proteome</keyword>
<evidence type="ECO:0008006" key="4">
    <source>
        <dbReference type="Google" id="ProtNLM"/>
    </source>
</evidence>
<reference evidence="2 3" key="1">
    <citation type="journal article" date="2007" name="Nature">
        <title>Evolution of genes and genomes on the Drosophila phylogeny.</title>
        <authorList>
            <consortium name="Drosophila 12 Genomes Consortium"/>
            <person name="Clark A.G."/>
            <person name="Eisen M.B."/>
            <person name="Smith D.R."/>
            <person name="Bergman C.M."/>
            <person name="Oliver B."/>
            <person name="Markow T.A."/>
            <person name="Kaufman T.C."/>
            <person name="Kellis M."/>
            <person name="Gelbart W."/>
            <person name="Iyer V.N."/>
            <person name="Pollard D.A."/>
            <person name="Sackton T.B."/>
            <person name="Larracuente A.M."/>
            <person name="Singh N.D."/>
            <person name="Abad J.P."/>
            <person name="Abt D.N."/>
            <person name="Adryan B."/>
            <person name="Aguade M."/>
            <person name="Akashi H."/>
            <person name="Anderson W.W."/>
            <person name="Aquadro C.F."/>
            <person name="Ardell D.H."/>
            <person name="Arguello R."/>
            <person name="Artieri C.G."/>
            <person name="Barbash D.A."/>
            <person name="Barker D."/>
            <person name="Barsanti P."/>
            <person name="Batterham P."/>
            <person name="Batzoglou S."/>
            <person name="Begun D."/>
            <person name="Bhutkar A."/>
            <person name="Blanco E."/>
            <person name="Bosak S.A."/>
            <person name="Bradley R.K."/>
            <person name="Brand A.D."/>
            <person name="Brent M.R."/>
            <person name="Brooks A.N."/>
            <person name="Brown R.H."/>
            <person name="Butlin R.K."/>
            <person name="Caggese C."/>
            <person name="Calvi B.R."/>
            <person name="Bernardo de Carvalho A."/>
            <person name="Caspi A."/>
            <person name="Castrezana S."/>
            <person name="Celniker S.E."/>
            <person name="Chang J.L."/>
            <person name="Chapple C."/>
            <person name="Chatterji S."/>
            <person name="Chinwalla A."/>
            <person name="Civetta A."/>
            <person name="Clifton S.W."/>
            <person name="Comeron J.M."/>
            <person name="Costello J.C."/>
            <person name="Coyne J.A."/>
            <person name="Daub J."/>
            <person name="David R.G."/>
            <person name="Delcher A.L."/>
            <person name="Delehaunty K."/>
            <person name="Do C.B."/>
            <person name="Ebling H."/>
            <person name="Edwards K."/>
            <person name="Eickbush T."/>
            <person name="Evans J.D."/>
            <person name="Filipski A."/>
            <person name="Findeiss S."/>
            <person name="Freyhult E."/>
            <person name="Fulton L."/>
            <person name="Fulton R."/>
            <person name="Garcia A.C."/>
            <person name="Gardiner A."/>
            <person name="Garfield D.A."/>
            <person name="Garvin B.E."/>
            <person name="Gibson G."/>
            <person name="Gilbert D."/>
            <person name="Gnerre S."/>
            <person name="Godfrey J."/>
            <person name="Good R."/>
            <person name="Gotea V."/>
            <person name="Gravely B."/>
            <person name="Greenberg A.J."/>
            <person name="Griffiths-Jones S."/>
            <person name="Gross S."/>
            <person name="Guigo R."/>
            <person name="Gustafson E.A."/>
            <person name="Haerty W."/>
            <person name="Hahn M.W."/>
            <person name="Halligan D.L."/>
            <person name="Halpern A.L."/>
            <person name="Halter G.M."/>
            <person name="Han M.V."/>
            <person name="Heger A."/>
            <person name="Hillier L."/>
            <person name="Hinrichs A.S."/>
            <person name="Holmes I."/>
            <person name="Hoskins R.A."/>
            <person name="Hubisz M.J."/>
            <person name="Hultmark D."/>
            <person name="Huntley M.A."/>
            <person name="Jaffe D.B."/>
            <person name="Jagadeeshan S."/>
            <person name="Jeck W.R."/>
            <person name="Johnson J."/>
            <person name="Jones C.D."/>
            <person name="Jordan W.C."/>
            <person name="Karpen G.H."/>
            <person name="Kataoka E."/>
            <person name="Keightley P.D."/>
            <person name="Kheradpour P."/>
            <person name="Kirkness E.F."/>
            <person name="Koerich L.B."/>
            <person name="Kristiansen K."/>
            <person name="Kudrna D."/>
            <person name="Kulathinal R.J."/>
            <person name="Kumar S."/>
            <person name="Kwok R."/>
            <person name="Lander E."/>
            <person name="Langley C.H."/>
            <person name="Lapoint R."/>
            <person name="Lazzaro B.P."/>
            <person name="Lee S.J."/>
            <person name="Levesque L."/>
            <person name="Li R."/>
            <person name="Lin C.F."/>
            <person name="Lin M.F."/>
            <person name="Lindblad-Toh K."/>
            <person name="Llopart A."/>
            <person name="Long M."/>
            <person name="Low L."/>
            <person name="Lozovsky E."/>
            <person name="Lu J."/>
            <person name="Luo M."/>
            <person name="Machado C.A."/>
            <person name="Makalowski W."/>
            <person name="Marzo M."/>
            <person name="Matsuda M."/>
            <person name="Matzkin L."/>
            <person name="McAllister B."/>
            <person name="McBride C.S."/>
            <person name="McKernan B."/>
            <person name="McKernan K."/>
            <person name="Mendez-Lago M."/>
            <person name="Minx P."/>
            <person name="Mollenhauer M.U."/>
            <person name="Montooth K."/>
            <person name="Mount S.M."/>
            <person name="Mu X."/>
            <person name="Myers E."/>
            <person name="Negre B."/>
            <person name="Newfeld S."/>
            <person name="Nielsen R."/>
            <person name="Noor M.A."/>
            <person name="O'Grady P."/>
            <person name="Pachter L."/>
            <person name="Papaceit M."/>
            <person name="Parisi M.J."/>
            <person name="Parisi M."/>
            <person name="Parts L."/>
            <person name="Pedersen J.S."/>
            <person name="Pesole G."/>
            <person name="Phillippy A.M."/>
            <person name="Ponting C.P."/>
            <person name="Pop M."/>
            <person name="Porcelli D."/>
            <person name="Powell J.R."/>
            <person name="Prohaska S."/>
            <person name="Pruitt K."/>
            <person name="Puig M."/>
            <person name="Quesneville H."/>
            <person name="Ram K.R."/>
            <person name="Rand D."/>
            <person name="Rasmussen M.D."/>
            <person name="Reed L.K."/>
            <person name="Reenan R."/>
            <person name="Reily A."/>
            <person name="Remington K.A."/>
            <person name="Rieger T.T."/>
            <person name="Ritchie M.G."/>
            <person name="Robin C."/>
            <person name="Rogers Y.H."/>
            <person name="Rohde C."/>
            <person name="Rozas J."/>
            <person name="Rubenfield M.J."/>
            <person name="Ruiz A."/>
            <person name="Russo S."/>
            <person name="Salzberg S.L."/>
            <person name="Sanchez-Gracia A."/>
            <person name="Saranga D.J."/>
            <person name="Sato H."/>
            <person name="Schaeffer S.W."/>
            <person name="Schatz M.C."/>
            <person name="Schlenke T."/>
            <person name="Schwartz R."/>
            <person name="Segarra C."/>
            <person name="Singh R.S."/>
            <person name="Sirot L."/>
            <person name="Sirota M."/>
            <person name="Sisneros N.B."/>
            <person name="Smith C.D."/>
            <person name="Smith T.F."/>
            <person name="Spieth J."/>
            <person name="Stage D.E."/>
            <person name="Stark A."/>
            <person name="Stephan W."/>
            <person name="Strausberg R.L."/>
            <person name="Strempel S."/>
            <person name="Sturgill D."/>
            <person name="Sutton G."/>
            <person name="Sutton G.G."/>
            <person name="Tao W."/>
            <person name="Teichmann S."/>
            <person name="Tobari Y.N."/>
            <person name="Tomimura Y."/>
            <person name="Tsolas J.M."/>
            <person name="Valente V.L."/>
            <person name="Venter E."/>
            <person name="Venter J.C."/>
            <person name="Vicario S."/>
            <person name="Vieira F.G."/>
            <person name="Vilella A.J."/>
            <person name="Villasante A."/>
            <person name="Walenz B."/>
            <person name="Wang J."/>
            <person name="Wasserman M."/>
            <person name="Watts T."/>
            <person name="Wilson D."/>
            <person name="Wilson R.K."/>
            <person name="Wing R.A."/>
            <person name="Wolfner M.F."/>
            <person name="Wong A."/>
            <person name="Wong G.K."/>
            <person name="Wu C.I."/>
            <person name="Wu G."/>
            <person name="Yamamoto D."/>
            <person name="Yang H.P."/>
            <person name="Yang S.P."/>
            <person name="Yorke J.A."/>
            <person name="Yoshida K."/>
            <person name="Zdobnov E."/>
            <person name="Zhang P."/>
            <person name="Zhang Y."/>
            <person name="Zimin A.V."/>
            <person name="Baldwin J."/>
            <person name="Abdouelleil A."/>
            <person name="Abdulkadir J."/>
            <person name="Abebe A."/>
            <person name="Abera B."/>
            <person name="Abreu J."/>
            <person name="Acer S.C."/>
            <person name="Aftuck L."/>
            <person name="Alexander A."/>
            <person name="An P."/>
            <person name="Anderson E."/>
            <person name="Anderson S."/>
            <person name="Arachi H."/>
            <person name="Azer M."/>
            <person name="Bachantsang P."/>
            <person name="Barry A."/>
            <person name="Bayul T."/>
            <person name="Berlin A."/>
            <person name="Bessette D."/>
            <person name="Bloom T."/>
            <person name="Blye J."/>
            <person name="Boguslavskiy L."/>
            <person name="Bonnet C."/>
            <person name="Boukhgalter B."/>
            <person name="Bourzgui I."/>
            <person name="Brown A."/>
            <person name="Cahill P."/>
            <person name="Channer S."/>
            <person name="Cheshatsang Y."/>
            <person name="Chuda L."/>
            <person name="Citroen M."/>
            <person name="Collymore A."/>
            <person name="Cooke P."/>
            <person name="Costello M."/>
            <person name="D'Aco K."/>
            <person name="Daza R."/>
            <person name="De Haan G."/>
            <person name="DeGray S."/>
            <person name="DeMaso C."/>
            <person name="Dhargay N."/>
            <person name="Dooley K."/>
            <person name="Dooley E."/>
            <person name="Doricent M."/>
            <person name="Dorje P."/>
            <person name="Dorjee K."/>
            <person name="Dupes A."/>
            <person name="Elong R."/>
            <person name="Falk J."/>
            <person name="Farina A."/>
            <person name="Faro S."/>
            <person name="Ferguson D."/>
            <person name="Fisher S."/>
            <person name="Foley C.D."/>
            <person name="Franke A."/>
            <person name="Friedrich D."/>
            <person name="Gadbois L."/>
            <person name="Gearin G."/>
            <person name="Gearin C.R."/>
            <person name="Giannoukos G."/>
            <person name="Goode T."/>
            <person name="Graham J."/>
            <person name="Grandbois E."/>
            <person name="Grewal S."/>
            <person name="Gyaltsen K."/>
            <person name="Hafez N."/>
            <person name="Hagos B."/>
            <person name="Hall J."/>
            <person name="Henson C."/>
            <person name="Hollinger A."/>
            <person name="Honan T."/>
            <person name="Huard M.D."/>
            <person name="Hughes L."/>
            <person name="Hurhula B."/>
            <person name="Husby M.E."/>
            <person name="Kamat A."/>
            <person name="Kanga B."/>
            <person name="Kashin S."/>
            <person name="Khazanovich D."/>
            <person name="Kisner P."/>
            <person name="Lance K."/>
            <person name="Lara M."/>
            <person name="Lee W."/>
            <person name="Lennon N."/>
            <person name="Letendre F."/>
            <person name="LeVine R."/>
            <person name="Lipovsky A."/>
            <person name="Liu X."/>
            <person name="Liu J."/>
            <person name="Liu S."/>
            <person name="Lokyitsang T."/>
            <person name="Lokyitsang Y."/>
            <person name="Lubonja R."/>
            <person name="Lui A."/>
            <person name="MacDonald P."/>
            <person name="Magnisalis V."/>
            <person name="Maru K."/>
            <person name="Matthews C."/>
            <person name="McCusker W."/>
            <person name="McDonough S."/>
            <person name="Mehta T."/>
            <person name="Meldrim J."/>
            <person name="Meneus L."/>
            <person name="Mihai O."/>
            <person name="Mihalev A."/>
            <person name="Mihova T."/>
            <person name="Mittelman R."/>
            <person name="Mlenga V."/>
            <person name="Montmayeur A."/>
            <person name="Mulrain L."/>
            <person name="Navidi A."/>
            <person name="Naylor J."/>
            <person name="Negash T."/>
            <person name="Nguyen T."/>
            <person name="Nguyen N."/>
            <person name="Nicol R."/>
            <person name="Norbu C."/>
            <person name="Norbu N."/>
            <person name="Novod N."/>
            <person name="O'Neill B."/>
            <person name="Osman S."/>
            <person name="Markiewicz E."/>
            <person name="Oyono O.L."/>
            <person name="Patti C."/>
            <person name="Phunkhang P."/>
            <person name="Pierre F."/>
            <person name="Priest M."/>
            <person name="Raghuraman S."/>
            <person name="Rege F."/>
            <person name="Reyes R."/>
            <person name="Rise C."/>
            <person name="Rogov P."/>
            <person name="Ross K."/>
            <person name="Ryan E."/>
            <person name="Settipalli S."/>
            <person name="Shea T."/>
            <person name="Sherpa N."/>
            <person name="Shi L."/>
            <person name="Shih D."/>
            <person name="Sparrow T."/>
            <person name="Spaulding J."/>
            <person name="Stalker J."/>
            <person name="Stange-Thomann N."/>
            <person name="Stavropoulos S."/>
            <person name="Stone C."/>
            <person name="Strader C."/>
            <person name="Tesfaye S."/>
            <person name="Thomson T."/>
            <person name="Thoulutsang Y."/>
            <person name="Thoulutsang D."/>
            <person name="Topham K."/>
            <person name="Topping I."/>
            <person name="Tsamla T."/>
            <person name="Vassiliev H."/>
            <person name="Vo A."/>
            <person name="Wangchuk T."/>
            <person name="Wangdi T."/>
            <person name="Weiand M."/>
            <person name="Wilkinson J."/>
            <person name="Wilson A."/>
            <person name="Yadav S."/>
            <person name="Young G."/>
            <person name="Yu Q."/>
            <person name="Zembek L."/>
            <person name="Zhong D."/>
            <person name="Zimmer A."/>
            <person name="Zwirko Z."/>
            <person name="Jaffe D.B."/>
            <person name="Alvarez P."/>
            <person name="Brockman W."/>
            <person name="Butler J."/>
            <person name="Chin C."/>
            <person name="Gnerre S."/>
            <person name="Grabherr M."/>
            <person name="Kleber M."/>
            <person name="Mauceli E."/>
            <person name="MacCallum I."/>
        </authorList>
    </citation>
    <scope>NUCLEOTIDE SEQUENCE [LARGE SCALE GENOMIC DNA]</scope>
    <source>
        <strain evidence="2 3">TSC#14021-0224.01</strain>
    </source>
</reference>
<accession>B3NRP8</accession>
<feature type="transmembrane region" description="Helical" evidence="1">
    <location>
        <begin position="14"/>
        <end position="32"/>
    </location>
</feature>
<proteinExistence type="predicted"/>
<dbReference type="OrthoDB" id="7868860at2759"/>
<keyword evidence="1" id="KW-0812">Transmembrane</keyword>
<sequence length="138" mass="15527">MAIPTMNKCCCLQLRWGALIAVLVDLLFTGSVQMSDKGSDILGIFWYLGILVHVVHIVSIILVLVSLCVPNKKLVIPYLITAIICFIVDIIYLILLCIKADELNILALAINVIIKILTIYLWFIVYSWYKKLEGSQDS</sequence>